<dbReference type="RefSeq" id="WP_284350362.1">
    <property type="nucleotide sequence ID" value="NZ_BRXS01000003.1"/>
</dbReference>
<evidence type="ECO:0000256" key="5">
    <source>
        <dbReference type="SAM" id="Phobius"/>
    </source>
</evidence>
<sequence length="226" mass="25039">MPRVALRLVADTLLVAILLFASAGTLRWWRAWVLLAALLLVRGVGARVVHRVHPDLLIERARLPLHATQPRTDRLLVLAVLATGFVGLPVVAALDAFRWHLLPFPEPAVSALGLALFVLGWTMKSAALHANAYAVAVVRVQRERRHAVADAGVYGIVRHPFYAADPLILVGLGLWLESYAAALGAIVPLACMVLRLRLEERVLRRELPGYDAYAARVRYRLIPRVW</sequence>
<dbReference type="Proteomes" id="UP001161325">
    <property type="component" value="Unassembled WGS sequence"/>
</dbReference>
<dbReference type="InterPro" id="IPR007318">
    <property type="entry name" value="Phopholipid_MeTrfase"/>
</dbReference>
<dbReference type="InterPro" id="IPR052527">
    <property type="entry name" value="Metal_cation-efflux_comp"/>
</dbReference>
<dbReference type="PANTHER" id="PTHR43847:SF1">
    <property type="entry name" value="BLL3993 PROTEIN"/>
    <property type="match status" value="1"/>
</dbReference>
<comment type="caution">
    <text evidence="6">The sequence shown here is derived from an EMBL/GenBank/DDBJ whole genome shotgun (WGS) entry which is preliminary data.</text>
</comment>
<dbReference type="PANTHER" id="PTHR43847">
    <property type="entry name" value="BLL3993 PROTEIN"/>
    <property type="match status" value="1"/>
</dbReference>
<dbReference type="EMBL" id="BRXS01000003">
    <property type="protein sequence ID" value="GLC25902.1"/>
    <property type="molecule type" value="Genomic_DNA"/>
</dbReference>
<dbReference type="AlphaFoldDB" id="A0AA37V301"/>
<organism evidence="6 7">
    <name type="scientific">Roseisolibacter agri</name>
    <dbReference type="NCBI Taxonomy" id="2014610"/>
    <lineage>
        <taxon>Bacteria</taxon>
        <taxon>Pseudomonadati</taxon>
        <taxon>Gemmatimonadota</taxon>
        <taxon>Gemmatimonadia</taxon>
        <taxon>Gemmatimonadales</taxon>
        <taxon>Gemmatimonadaceae</taxon>
        <taxon>Roseisolibacter</taxon>
    </lineage>
</organism>
<dbReference type="Pfam" id="PF04191">
    <property type="entry name" value="PEMT"/>
    <property type="match status" value="1"/>
</dbReference>
<evidence type="ECO:0000313" key="7">
    <source>
        <dbReference type="Proteomes" id="UP001161325"/>
    </source>
</evidence>
<dbReference type="Gene3D" id="1.20.120.1630">
    <property type="match status" value="1"/>
</dbReference>
<feature type="transmembrane region" description="Helical" evidence="5">
    <location>
        <begin position="33"/>
        <end position="54"/>
    </location>
</feature>
<evidence type="ECO:0000313" key="6">
    <source>
        <dbReference type="EMBL" id="GLC25902.1"/>
    </source>
</evidence>
<comment type="subcellular location">
    <subcellularLocation>
        <location evidence="1">Endomembrane system</location>
        <topology evidence="1">Multi-pass membrane protein</topology>
    </subcellularLocation>
</comment>
<dbReference type="GO" id="GO:0032259">
    <property type="term" value="P:methylation"/>
    <property type="evidence" value="ECO:0007669"/>
    <property type="project" value="UniProtKB-KW"/>
</dbReference>
<gene>
    <name evidence="6" type="ORF">rosag_24150</name>
</gene>
<feature type="transmembrane region" description="Helical" evidence="5">
    <location>
        <begin position="75"/>
        <end position="94"/>
    </location>
</feature>
<dbReference type="GO" id="GO:0012505">
    <property type="term" value="C:endomembrane system"/>
    <property type="evidence" value="ECO:0007669"/>
    <property type="project" value="UniProtKB-SubCell"/>
</dbReference>
<evidence type="ECO:0000256" key="2">
    <source>
        <dbReference type="ARBA" id="ARBA00022692"/>
    </source>
</evidence>
<evidence type="ECO:0000256" key="1">
    <source>
        <dbReference type="ARBA" id="ARBA00004127"/>
    </source>
</evidence>
<name>A0AA37V301_9BACT</name>
<evidence type="ECO:0000256" key="3">
    <source>
        <dbReference type="ARBA" id="ARBA00022989"/>
    </source>
</evidence>
<keyword evidence="4 5" id="KW-0472">Membrane</keyword>
<reference evidence="6" key="1">
    <citation type="submission" date="2022-08" db="EMBL/GenBank/DDBJ databases">
        <title>Draft genome sequencing of Roseisolibacter agri AW1220.</title>
        <authorList>
            <person name="Tobiishi Y."/>
            <person name="Tonouchi A."/>
        </authorList>
    </citation>
    <scope>NUCLEOTIDE SEQUENCE</scope>
    <source>
        <strain evidence="6">AW1220</strain>
    </source>
</reference>
<keyword evidence="7" id="KW-1185">Reference proteome</keyword>
<keyword evidence="3 5" id="KW-1133">Transmembrane helix</keyword>
<dbReference type="GO" id="GO:0008168">
    <property type="term" value="F:methyltransferase activity"/>
    <property type="evidence" value="ECO:0007669"/>
    <property type="project" value="UniProtKB-KW"/>
</dbReference>
<feature type="transmembrane region" description="Helical" evidence="5">
    <location>
        <begin position="114"/>
        <end position="138"/>
    </location>
</feature>
<keyword evidence="2 5" id="KW-0812">Transmembrane</keyword>
<proteinExistence type="predicted"/>
<accession>A0AA37V301</accession>
<keyword evidence="6" id="KW-0489">Methyltransferase</keyword>
<protein>
    <submittedName>
        <fullName evidence="6">Isoprenylcysteine carboxyl methyltransferase</fullName>
    </submittedName>
</protein>
<evidence type="ECO:0000256" key="4">
    <source>
        <dbReference type="ARBA" id="ARBA00023136"/>
    </source>
</evidence>
<keyword evidence="6" id="KW-0808">Transferase</keyword>